<keyword evidence="11" id="KW-1185">Reference proteome</keyword>
<dbReference type="Proteomes" id="UP000028045">
    <property type="component" value="Unassembled WGS sequence"/>
</dbReference>
<keyword evidence="5" id="KW-0418">Kinase</keyword>
<dbReference type="AlphaFoldDB" id="A0A084B5N9"/>
<feature type="domain" description="Histidine kinase" evidence="8">
    <location>
        <begin position="564"/>
        <end position="818"/>
    </location>
</feature>
<dbReference type="CDD" id="cd17546">
    <property type="entry name" value="REC_hyHK_CKI1_RcsC-like"/>
    <property type="match status" value="1"/>
</dbReference>
<evidence type="ECO:0000256" key="3">
    <source>
        <dbReference type="ARBA" id="ARBA00022553"/>
    </source>
</evidence>
<dbReference type="InterPro" id="IPR029016">
    <property type="entry name" value="GAF-like_dom_sf"/>
</dbReference>
<evidence type="ECO:0000313" key="10">
    <source>
        <dbReference type="EMBL" id="KEY72868.1"/>
    </source>
</evidence>
<reference evidence="10 11" key="1">
    <citation type="journal article" date="2014" name="BMC Genomics">
        <title>Comparative genome sequencing reveals chemotype-specific gene clusters in the toxigenic black mold Stachybotrys.</title>
        <authorList>
            <person name="Semeiks J."/>
            <person name="Borek D."/>
            <person name="Otwinowski Z."/>
            <person name="Grishin N.V."/>
        </authorList>
    </citation>
    <scope>NUCLEOTIDE SEQUENCE [LARGE SCALE GENOMIC DNA]</scope>
    <source>
        <strain evidence="11">CBS 109288 / IBT 7711</strain>
    </source>
</reference>
<comment type="catalytic activity">
    <reaction evidence="1">
        <text>ATP + protein L-histidine = ADP + protein N-phospho-L-histidine.</text>
        <dbReference type="EC" id="2.7.13.3"/>
    </reaction>
</comment>
<feature type="compositionally biased region" description="Polar residues" evidence="7">
    <location>
        <begin position="11"/>
        <end position="22"/>
    </location>
</feature>
<dbReference type="InterPro" id="IPR003661">
    <property type="entry name" value="HisK_dim/P_dom"/>
</dbReference>
<dbReference type="SMART" id="SM00388">
    <property type="entry name" value="HisKA"/>
    <property type="match status" value="1"/>
</dbReference>
<dbReference type="Pfam" id="PF02518">
    <property type="entry name" value="HATPase_c"/>
    <property type="match status" value="1"/>
</dbReference>
<dbReference type="InterPro" id="IPR001789">
    <property type="entry name" value="Sig_transdc_resp-reg_receiver"/>
</dbReference>
<organism evidence="10 11">
    <name type="scientific">Stachybotrys chartarum (strain CBS 109288 / IBT 7711)</name>
    <name type="common">Toxic black mold</name>
    <name type="synonym">Stilbospora chartarum</name>
    <dbReference type="NCBI Taxonomy" id="1280523"/>
    <lineage>
        <taxon>Eukaryota</taxon>
        <taxon>Fungi</taxon>
        <taxon>Dikarya</taxon>
        <taxon>Ascomycota</taxon>
        <taxon>Pezizomycotina</taxon>
        <taxon>Sordariomycetes</taxon>
        <taxon>Hypocreomycetidae</taxon>
        <taxon>Hypocreales</taxon>
        <taxon>Stachybotryaceae</taxon>
        <taxon>Stachybotrys</taxon>
    </lineage>
</organism>
<evidence type="ECO:0000259" key="8">
    <source>
        <dbReference type="PROSITE" id="PS50109"/>
    </source>
</evidence>
<dbReference type="SMART" id="SM00448">
    <property type="entry name" value="REC"/>
    <property type="match status" value="1"/>
</dbReference>
<evidence type="ECO:0000256" key="4">
    <source>
        <dbReference type="ARBA" id="ARBA00022679"/>
    </source>
</evidence>
<dbReference type="SUPFAM" id="SSF47384">
    <property type="entry name" value="Homodimeric domain of signal transducing histidine kinase"/>
    <property type="match status" value="1"/>
</dbReference>
<sequence>MPTARYLSAASFPSSIQTGPPTPSQITMSKDATLNALVQLGAARLGCNRAFLSLIDRQHQFIVAEMTRTHSLFEQASAPNDHLSFGVCKLDICWGVCPTTMKAFMDETGEWIQLGPNVIANSTRYIINDFRTDEAWKDLPFVKGYPNLVSYVEVPLVSPLGYLLGSYCILDDKLQNFDNEGTINVMREITSAIMSHLELRRMEQTRHRSHQLIKGLGEFIGQGSLVPQPHRPKQRLGDDAHAASIKESAIIDRSPESESLINPESIVSPGSSTTRPSQENSEFSSNQSQAATTPCESADCSDRCNLQTPLSTPPFPSEQDPFEAAGFEDGASAAEDGRSPASRLRSTGFTGSSDVKSTFFRAASTIRRSMNMDGVVFLDAVPSAFISRSDQSVLPGERLAFGDEPPGPFCATITRSLTDRKDETSSTPSEIRLPEPVLQRFMRRFPRGHVFSADEFGPIESGYGVGKPLKANRLFQQESSRLRDDITTLFKTLPLARYVVFLPLWHFQRECWYAAALGWVSDPTQALDLTDINLFSAFGNSLMAEVSLSEAMAANQAKSNFVSTISHELRSPLHGILASNELLRGAVADAALLSTIDMIDSCGTTLLDTFNNLLDHAKISNANKSSASSGEEIRLVNLGEMVEDVVEAVKTSYSSETAFHSSMQRKGLYSAEAVDGENGSPKQPVLVVLSIDTKLNWRMSVNVGAWKRIIMNIFGNALKYTTSGHIEISLGLHQRADDTGTPCDYIRFSVEDTGLGMSSDFLKYQLFTPYSQENTHFPGIGLGLSIVQQLVASLQGTVNVRSSVGAGTCVEVFVPLPIEDLPGDSDLQPTPTANEPGSGHFSQGRTVCLLATGVPESPLDQRRNINTDMPIRTALIWKCLKNNARGTNGLDVVVATQDQPTPDADVYLLDTSTMDTLSGRHFTTSSKPLIMLCPGVGSSSCLGQEAIRKHPFHLHHPVGPKKLISVLSRIFTTTKGTLSLSNMDHQATRERRYTPSTKPDIAARDYNSIQSNILPSHLREAVEILGDTTLRNGSPVPEAKLSEGSAPSVALPSRPQHVLIVDDNAINTKLLTMVVQKLNHSFATACNGFQAVQCFRSALSQRNPFTTIFMDVSMPVMNGFEATRQIRQVEKDLGMVGCRIVVLTGLSNEQSRKEAFASGTDLFLTKPVSLAKVRTLLSTELSQSGESGKT</sequence>
<feature type="modified residue" description="4-aspartylphosphate" evidence="6">
    <location>
        <position position="1111"/>
    </location>
</feature>
<feature type="compositionally biased region" description="Low complexity" evidence="7">
    <location>
        <begin position="277"/>
        <end position="289"/>
    </location>
</feature>
<feature type="region of interest" description="Disordered" evidence="7">
    <location>
        <begin position="248"/>
        <end position="301"/>
    </location>
</feature>
<dbReference type="EC" id="2.7.13.3" evidence="2"/>
<proteinExistence type="predicted"/>
<evidence type="ECO:0000313" key="11">
    <source>
        <dbReference type="Proteomes" id="UP000028045"/>
    </source>
</evidence>
<dbReference type="InterPro" id="IPR036097">
    <property type="entry name" value="HisK_dim/P_sf"/>
</dbReference>
<dbReference type="InterPro" id="IPR005467">
    <property type="entry name" value="His_kinase_dom"/>
</dbReference>
<evidence type="ECO:0000259" key="9">
    <source>
        <dbReference type="PROSITE" id="PS50110"/>
    </source>
</evidence>
<dbReference type="Gene3D" id="3.30.450.40">
    <property type="match status" value="1"/>
</dbReference>
<evidence type="ECO:0000256" key="6">
    <source>
        <dbReference type="PROSITE-ProRule" id="PRU00169"/>
    </source>
</evidence>
<evidence type="ECO:0000256" key="7">
    <source>
        <dbReference type="SAM" id="MobiDB-lite"/>
    </source>
</evidence>
<dbReference type="GO" id="GO:0009927">
    <property type="term" value="F:histidine phosphotransfer kinase activity"/>
    <property type="evidence" value="ECO:0007669"/>
    <property type="project" value="TreeGrafter"/>
</dbReference>
<dbReference type="Pfam" id="PF00512">
    <property type="entry name" value="HisKA"/>
    <property type="match status" value="1"/>
</dbReference>
<protein>
    <recommendedName>
        <fullName evidence="2">histidine kinase</fullName>
        <ecNumber evidence="2">2.7.13.3</ecNumber>
    </recommendedName>
</protein>
<feature type="domain" description="Response regulatory" evidence="9">
    <location>
        <begin position="1057"/>
        <end position="1181"/>
    </location>
</feature>
<keyword evidence="4" id="KW-0808">Transferase</keyword>
<accession>A0A084B5N9</accession>
<dbReference type="Gene3D" id="3.40.50.2300">
    <property type="match status" value="1"/>
</dbReference>
<dbReference type="InterPro" id="IPR003594">
    <property type="entry name" value="HATPase_dom"/>
</dbReference>
<dbReference type="HOGENOM" id="CLU_002763_0_1_1"/>
<dbReference type="GO" id="GO:0005886">
    <property type="term" value="C:plasma membrane"/>
    <property type="evidence" value="ECO:0007669"/>
    <property type="project" value="TreeGrafter"/>
</dbReference>
<dbReference type="InterPro" id="IPR036890">
    <property type="entry name" value="HATPase_C_sf"/>
</dbReference>
<dbReference type="PANTHER" id="PTHR43047:SF72">
    <property type="entry name" value="OSMOSENSING HISTIDINE PROTEIN KINASE SLN1"/>
    <property type="match status" value="1"/>
</dbReference>
<dbReference type="PROSITE" id="PS50109">
    <property type="entry name" value="HIS_KIN"/>
    <property type="match status" value="1"/>
</dbReference>
<dbReference type="PROSITE" id="PS50110">
    <property type="entry name" value="RESPONSE_REGULATORY"/>
    <property type="match status" value="1"/>
</dbReference>
<dbReference type="InterPro" id="IPR004358">
    <property type="entry name" value="Sig_transdc_His_kin-like_C"/>
</dbReference>
<dbReference type="EMBL" id="KL648012">
    <property type="protein sequence ID" value="KEY72868.1"/>
    <property type="molecule type" value="Genomic_DNA"/>
</dbReference>
<dbReference type="FunFam" id="3.30.450.40:FF:000083">
    <property type="entry name" value="Sensor histidine kinase/response regulator, putative (AFU_orthologue AFUA_4G00660)"/>
    <property type="match status" value="1"/>
</dbReference>
<dbReference type="Gene3D" id="1.10.287.130">
    <property type="match status" value="1"/>
</dbReference>
<dbReference type="Gene3D" id="3.30.565.10">
    <property type="entry name" value="Histidine kinase-like ATPase, C-terminal domain"/>
    <property type="match status" value="1"/>
</dbReference>
<gene>
    <name evidence="10" type="ORF">S7711_04444</name>
</gene>
<evidence type="ECO:0000256" key="2">
    <source>
        <dbReference type="ARBA" id="ARBA00012438"/>
    </source>
</evidence>
<dbReference type="PRINTS" id="PR00344">
    <property type="entry name" value="BCTRLSENSOR"/>
</dbReference>
<dbReference type="SMART" id="SM00387">
    <property type="entry name" value="HATPase_c"/>
    <property type="match status" value="1"/>
</dbReference>
<dbReference type="SUPFAM" id="SSF55874">
    <property type="entry name" value="ATPase domain of HSP90 chaperone/DNA topoisomerase II/histidine kinase"/>
    <property type="match status" value="1"/>
</dbReference>
<keyword evidence="3 6" id="KW-0597">Phosphoprotein</keyword>
<dbReference type="CDD" id="cd00082">
    <property type="entry name" value="HisKA"/>
    <property type="match status" value="1"/>
</dbReference>
<dbReference type="SUPFAM" id="SSF52172">
    <property type="entry name" value="CheY-like"/>
    <property type="match status" value="1"/>
</dbReference>
<dbReference type="PANTHER" id="PTHR43047">
    <property type="entry name" value="TWO-COMPONENT HISTIDINE PROTEIN KINASE"/>
    <property type="match status" value="1"/>
</dbReference>
<dbReference type="Pfam" id="PF00072">
    <property type="entry name" value="Response_reg"/>
    <property type="match status" value="1"/>
</dbReference>
<dbReference type="OrthoDB" id="303614at2759"/>
<evidence type="ECO:0000256" key="1">
    <source>
        <dbReference type="ARBA" id="ARBA00000085"/>
    </source>
</evidence>
<dbReference type="InterPro" id="IPR011006">
    <property type="entry name" value="CheY-like_superfamily"/>
</dbReference>
<name>A0A084B5N9_STACB</name>
<dbReference type="SUPFAM" id="SSF55781">
    <property type="entry name" value="GAF domain-like"/>
    <property type="match status" value="1"/>
</dbReference>
<feature type="region of interest" description="Disordered" evidence="7">
    <location>
        <begin position="1"/>
        <end position="22"/>
    </location>
</feature>
<evidence type="ECO:0000256" key="5">
    <source>
        <dbReference type="ARBA" id="ARBA00022777"/>
    </source>
</evidence>
<dbReference type="GO" id="GO:0000155">
    <property type="term" value="F:phosphorelay sensor kinase activity"/>
    <property type="evidence" value="ECO:0007669"/>
    <property type="project" value="InterPro"/>
</dbReference>